<dbReference type="InterPro" id="IPR005501">
    <property type="entry name" value="LamB/YcsF/PxpA-like"/>
</dbReference>
<keyword evidence="1" id="KW-0067">ATP-binding</keyword>
<dbReference type="EMBL" id="DYYG01000035">
    <property type="protein sequence ID" value="HJE24404.1"/>
    <property type="molecule type" value="Genomic_DNA"/>
</dbReference>
<reference evidence="2" key="2">
    <citation type="submission" date="2021-09" db="EMBL/GenBank/DDBJ databases">
        <authorList>
            <person name="Gilroy R."/>
        </authorList>
    </citation>
    <scope>NUCLEOTIDE SEQUENCE</scope>
    <source>
        <strain evidence="2">316</strain>
    </source>
</reference>
<dbReference type="NCBIfam" id="NF003814">
    <property type="entry name" value="PRK05406.1-3"/>
    <property type="match status" value="1"/>
</dbReference>
<dbReference type="AlphaFoldDB" id="A0A921E2N5"/>
<organism evidence="2 3">
    <name type="scientific">Methylorubrum populi</name>
    <dbReference type="NCBI Taxonomy" id="223967"/>
    <lineage>
        <taxon>Bacteria</taxon>
        <taxon>Pseudomonadati</taxon>
        <taxon>Pseudomonadota</taxon>
        <taxon>Alphaproteobacteria</taxon>
        <taxon>Hyphomicrobiales</taxon>
        <taxon>Methylobacteriaceae</taxon>
        <taxon>Methylorubrum</taxon>
    </lineage>
</organism>
<dbReference type="PANTHER" id="PTHR30292">
    <property type="entry name" value="UNCHARACTERIZED PROTEIN YBGL-RELATED"/>
    <property type="match status" value="1"/>
</dbReference>
<comment type="similarity">
    <text evidence="1">Belongs to the LamB/PxpA family.</text>
</comment>
<dbReference type="InterPro" id="IPR011330">
    <property type="entry name" value="Glyco_hydro/deAcase_b/a-brl"/>
</dbReference>
<dbReference type="Pfam" id="PF03746">
    <property type="entry name" value="LamB_YcsF"/>
    <property type="match status" value="1"/>
</dbReference>
<comment type="subunit">
    <text evidence="1">Forms a complex composed of PxpA, PxpB and PxpC.</text>
</comment>
<dbReference type="PANTHER" id="PTHR30292:SF0">
    <property type="entry name" value="5-OXOPROLINASE SUBUNIT A"/>
    <property type="match status" value="1"/>
</dbReference>
<dbReference type="HAMAP" id="MF_00691">
    <property type="entry name" value="PxpA"/>
    <property type="match status" value="1"/>
</dbReference>
<dbReference type="SUPFAM" id="SSF88713">
    <property type="entry name" value="Glycoside hydrolase/deacetylase"/>
    <property type="match status" value="1"/>
</dbReference>
<dbReference type="NCBIfam" id="NF003816">
    <property type="entry name" value="PRK05406.1-5"/>
    <property type="match status" value="1"/>
</dbReference>
<dbReference type="CDD" id="cd10787">
    <property type="entry name" value="LamB_YcsF_like"/>
    <property type="match status" value="1"/>
</dbReference>
<protein>
    <recommendedName>
        <fullName evidence="1">5-oxoprolinase subunit A</fullName>
        <shortName evidence="1">5-OPase subunit A</shortName>
        <ecNumber evidence="1">3.5.2.9</ecNumber>
    </recommendedName>
    <alternativeName>
        <fullName evidence="1">5-oxoprolinase (ATP-hydrolyzing) subunit A</fullName>
    </alternativeName>
</protein>
<name>A0A921E2N5_9HYPH</name>
<comment type="function">
    <text evidence="1">Catalyzes the cleavage of 5-oxoproline to form L-glutamate coupled to the hydrolysis of ATP to ADP and inorganic phosphate.</text>
</comment>
<dbReference type="EC" id="3.5.2.9" evidence="1"/>
<keyword evidence="1" id="KW-0378">Hydrolase</keyword>
<dbReference type="GO" id="GO:0005975">
    <property type="term" value="P:carbohydrate metabolic process"/>
    <property type="evidence" value="ECO:0007669"/>
    <property type="project" value="InterPro"/>
</dbReference>
<comment type="catalytic activity">
    <reaction evidence="1">
        <text>5-oxo-L-proline + ATP + 2 H2O = L-glutamate + ADP + phosphate + H(+)</text>
        <dbReference type="Rhea" id="RHEA:10348"/>
        <dbReference type="ChEBI" id="CHEBI:15377"/>
        <dbReference type="ChEBI" id="CHEBI:15378"/>
        <dbReference type="ChEBI" id="CHEBI:29985"/>
        <dbReference type="ChEBI" id="CHEBI:30616"/>
        <dbReference type="ChEBI" id="CHEBI:43474"/>
        <dbReference type="ChEBI" id="CHEBI:58402"/>
        <dbReference type="ChEBI" id="CHEBI:456216"/>
        <dbReference type="EC" id="3.5.2.9"/>
    </reaction>
</comment>
<evidence type="ECO:0000313" key="3">
    <source>
        <dbReference type="Proteomes" id="UP000742631"/>
    </source>
</evidence>
<dbReference type="GO" id="GO:0017168">
    <property type="term" value="F:5-oxoprolinase (ATP-hydrolyzing) activity"/>
    <property type="evidence" value="ECO:0007669"/>
    <property type="project" value="UniProtKB-UniRule"/>
</dbReference>
<evidence type="ECO:0000256" key="1">
    <source>
        <dbReference type="HAMAP-Rule" id="MF_00691"/>
    </source>
</evidence>
<dbReference type="GO" id="GO:0005524">
    <property type="term" value="F:ATP binding"/>
    <property type="evidence" value="ECO:0007669"/>
    <property type="project" value="UniProtKB-UniRule"/>
</dbReference>
<sequence>MSARRIDLNADLGEGFGPWRMGDDAALLDIVTSANVACGFHAGDPDIMVETAAAALAQGVAIGAHPGFHDLRGFGRNRIQEGPRRLERDIAYQIGALQACAALAGARVTHVKAHGALANLSNEDDAVAAALARAVAGVDRRLVLVVMPGLAAERAGERAGLALVREIYADRAYAEDGTLAPRSSPGAVIHDADEAAERVARMVGEGAVFTGSGRRLPVAIETVCVHGDNPAALVMARAVRSRLERAGLSLRPFAGQDADPEQ</sequence>
<accession>A0A921E2N5</accession>
<dbReference type="Gene3D" id="3.20.20.370">
    <property type="entry name" value="Glycoside hydrolase/deacetylase"/>
    <property type="match status" value="1"/>
</dbReference>
<keyword evidence="1" id="KW-0547">Nucleotide-binding</keyword>
<proteinExistence type="inferred from homology"/>
<dbReference type="Proteomes" id="UP000742631">
    <property type="component" value="Unassembled WGS sequence"/>
</dbReference>
<reference evidence="2" key="1">
    <citation type="journal article" date="2021" name="PeerJ">
        <title>Extensive microbial diversity within the chicken gut microbiome revealed by metagenomics and culture.</title>
        <authorList>
            <person name="Gilroy R."/>
            <person name="Ravi A."/>
            <person name="Getino M."/>
            <person name="Pursley I."/>
            <person name="Horton D.L."/>
            <person name="Alikhan N.F."/>
            <person name="Baker D."/>
            <person name="Gharbi K."/>
            <person name="Hall N."/>
            <person name="Watson M."/>
            <person name="Adriaenssens E.M."/>
            <person name="Foster-Nyarko E."/>
            <person name="Jarju S."/>
            <person name="Secka A."/>
            <person name="Antonio M."/>
            <person name="Oren A."/>
            <person name="Chaudhuri R.R."/>
            <person name="La Ragione R."/>
            <person name="Hildebrand F."/>
            <person name="Pallen M.J."/>
        </authorList>
    </citation>
    <scope>NUCLEOTIDE SEQUENCE</scope>
    <source>
        <strain evidence="2">316</strain>
    </source>
</reference>
<evidence type="ECO:0000313" key="2">
    <source>
        <dbReference type="EMBL" id="HJE24404.1"/>
    </source>
</evidence>
<gene>
    <name evidence="1" type="primary">pxpA</name>
    <name evidence="2" type="ORF">K8W01_12170</name>
</gene>
<comment type="caution">
    <text evidence="2">The sequence shown here is derived from an EMBL/GenBank/DDBJ whole genome shotgun (WGS) entry which is preliminary data.</text>
</comment>